<proteinExistence type="predicted"/>
<reference evidence="1 2" key="1">
    <citation type="submission" date="2018-07" db="EMBL/GenBank/DDBJ databases">
        <title>The genomes of Aspergillus section Nigri reveals drivers in fungal speciation.</title>
        <authorList>
            <consortium name="DOE Joint Genome Institute"/>
            <person name="Vesth T.C."/>
            <person name="Nybo J."/>
            <person name="Theobald S."/>
            <person name="Brandl J."/>
            <person name="Frisvad J.C."/>
            <person name="Nielsen K.F."/>
            <person name="Lyhne E.K."/>
            <person name="Kogle M.E."/>
            <person name="Kuo A."/>
            <person name="Riley R."/>
            <person name="Clum A."/>
            <person name="Nolan M."/>
            <person name="Lipzen A."/>
            <person name="Salamov A."/>
            <person name="Henrissat B."/>
            <person name="Wiebenga A."/>
            <person name="De vries R.P."/>
            <person name="Grigoriev I.V."/>
            <person name="Mortensen U.H."/>
            <person name="Andersen M.R."/>
            <person name="Baker S.E."/>
        </authorList>
    </citation>
    <scope>NUCLEOTIDE SEQUENCE [LARGE SCALE GENOMIC DNA]</scope>
    <source>
        <strain evidence="1 2">CBS 139.54b</strain>
    </source>
</reference>
<organism evidence="1 2">
    <name type="scientific">Aspergillus welwitschiae</name>
    <dbReference type="NCBI Taxonomy" id="1341132"/>
    <lineage>
        <taxon>Eukaryota</taxon>
        <taxon>Fungi</taxon>
        <taxon>Dikarya</taxon>
        <taxon>Ascomycota</taxon>
        <taxon>Pezizomycotina</taxon>
        <taxon>Eurotiomycetes</taxon>
        <taxon>Eurotiomycetidae</taxon>
        <taxon>Eurotiales</taxon>
        <taxon>Aspergillaceae</taxon>
        <taxon>Aspergillus</taxon>
        <taxon>Aspergillus subgen. Circumdati</taxon>
    </lineage>
</organism>
<protein>
    <submittedName>
        <fullName evidence="1">Uncharacterized protein</fullName>
    </submittedName>
</protein>
<dbReference type="AlphaFoldDB" id="A0A3F3QKZ0"/>
<evidence type="ECO:0000313" key="2">
    <source>
        <dbReference type="Proteomes" id="UP000253729"/>
    </source>
</evidence>
<accession>A0A3F3QKZ0</accession>
<dbReference type="RefSeq" id="XP_026632398.1">
    <property type="nucleotide sequence ID" value="XM_026775901.1"/>
</dbReference>
<keyword evidence="2" id="KW-1185">Reference proteome</keyword>
<sequence length="180" mass="19826">MKGTRTVHRKAPIINVVNVRRSDPILLLQLIIMIDRSQTTVAERAAPPQNKKYGRTTSLVTRTLKNLGLWGRRKADLTEVSLLAEIPINLSGWLDPGGGALCSLFLLDGNFAISPDRPRRWSKSARAFRAFRQRFPHSFYPPSARFTALWLVPSGVCLGKTAGTGTLLAPYDDDNLGDGG</sequence>
<dbReference type="EMBL" id="KZ852032">
    <property type="protein sequence ID" value="RDH39376.1"/>
    <property type="molecule type" value="Genomic_DNA"/>
</dbReference>
<dbReference type="Proteomes" id="UP000253729">
    <property type="component" value="Unassembled WGS sequence"/>
</dbReference>
<dbReference type="GeneID" id="38144257"/>
<evidence type="ECO:0000313" key="1">
    <source>
        <dbReference type="EMBL" id="RDH39376.1"/>
    </source>
</evidence>
<gene>
    <name evidence="1" type="ORF">BDQ94DRAFT_4937</name>
</gene>
<name>A0A3F3QKZ0_9EURO</name>